<name>A0A3S0KP93_9GAMM</name>
<protein>
    <submittedName>
        <fullName evidence="1">DUF393 domain-containing protein</fullName>
    </submittedName>
</protein>
<evidence type="ECO:0000313" key="2">
    <source>
        <dbReference type="Proteomes" id="UP000282060"/>
    </source>
</evidence>
<evidence type="ECO:0000313" key="1">
    <source>
        <dbReference type="EMBL" id="RTR34821.1"/>
    </source>
</evidence>
<sequence>MKTSPAKICVLYDGACPRCIKDRDSYLRLARGQAEGVSWFDITGEDEQLKRWGIDPHKALTELHLIIGADESMGKPKESWGTGGTEPDSGLALPDQPRVLSELDAYIVLMQKVPVLKPLAWLMGLSLIRPVLSSWYHKSVHKRLKREGRL</sequence>
<keyword evidence="2" id="KW-1185">Reference proteome</keyword>
<gene>
    <name evidence="1" type="ORF">EKG39_03970</name>
</gene>
<dbReference type="Pfam" id="PF04134">
    <property type="entry name" value="DCC1-like"/>
    <property type="match status" value="1"/>
</dbReference>
<dbReference type="InterPro" id="IPR007263">
    <property type="entry name" value="DCC1-like"/>
</dbReference>
<dbReference type="Proteomes" id="UP000282060">
    <property type="component" value="Unassembled WGS sequence"/>
</dbReference>
<reference evidence="1 2" key="1">
    <citation type="submission" date="2018-12" db="EMBL/GenBank/DDBJ databases">
        <authorList>
            <person name="Yu L."/>
        </authorList>
    </citation>
    <scope>NUCLEOTIDE SEQUENCE [LARGE SCALE GENOMIC DNA]</scope>
    <source>
        <strain evidence="1 2">HAW-EB5</strain>
    </source>
</reference>
<dbReference type="GO" id="GO:0015035">
    <property type="term" value="F:protein-disulfide reductase activity"/>
    <property type="evidence" value="ECO:0007669"/>
    <property type="project" value="InterPro"/>
</dbReference>
<dbReference type="RefSeq" id="WP_126504409.1">
    <property type="nucleotide sequence ID" value="NZ_RXNV01000001.1"/>
</dbReference>
<accession>A0A3S0KP93</accession>
<organism evidence="1 2">
    <name type="scientific">Shewanella atlantica</name>
    <dbReference type="NCBI Taxonomy" id="271099"/>
    <lineage>
        <taxon>Bacteria</taxon>
        <taxon>Pseudomonadati</taxon>
        <taxon>Pseudomonadota</taxon>
        <taxon>Gammaproteobacteria</taxon>
        <taxon>Alteromonadales</taxon>
        <taxon>Shewanellaceae</taxon>
        <taxon>Shewanella</taxon>
    </lineage>
</organism>
<dbReference type="EMBL" id="RXNV01000001">
    <property type="protein sequence ID" value="RTR34821.1"/>
    <property type="molecule type" value="Genomic_DNA"/>
</dbReference>
<comment type="caution">
    <text evidence="1">The sequence shown here is derived from an EMBL/GenBank/DDBJ whole genome shotgun (WGS) entry which is preliminary data.</text>
</comment>
<dbReference type="AlphaFoldDB" id="A0A3S0KP93"/>
<proteinExistence type="predicted"/>
<dbReference type="OrthoDB" id="5294764at2"/>